<evidence type="ECO:0000313" key="2">
    <source>
        <dbReference type="Proteomes" id="UP000011885"/>
    </source>
</evidence>
<accession>M5UJB2</accession>
<dbReference type="AlphaFoldDB" id="M5UJB2"/>
<organism evidence="1 2">
    <name type="scientific">Rhodopirellula sallentina SM41</name>
    <dbReference type="NCBI Taxonomy" id="1263870"/>
    <lineage>
        <taxon>Bacteria</taxon>
        <taxon>Pseudomonadati</taxon>
        <taxon>Planctomycetota</taxon>
        <taxon>Planctomycetia</taxon>
        <taxon>Pirellulales</taxon>
        <taxon>Pirellulaceae</taxon>
        <taxon>Rhodopirellula</taxon>
    </lineage>
</organism>
<keyword evidence="2" id="KW-1185">Reference proteome</keyword>
<sequence length="130" mass="15369">MRKNLANPFSVSASAPLEKGVFAEHARLRQKSFLYRVIEFNHPLAGTLTYSGWWFRQVVEINGHSCWFRISWLRIQPSFEFQIPKSVAIKPGWGDADNRRMNVEISFSRTLMIRRFRIWLAGRILYDEIH</sequence>
<comment type="caution">
    <text evidence="1">The sequence shown here is derived from an EMBL/GenBank/DDBJ whole genome shotgun (WGS) entry which is preliminary data.</text>
</comment>
<evidence type="ECO:0000313" key="1">
    <source>
        <dbReference type="EMBL" id="EMI56108.1"/>
    </source>
</evidence>
<gene>
    <name evidence="1" type="ORF">RSSM_02443</name>
</gene>
<dbReference type="PATRIC" id="fig|1263870.3.peg.2599"/>
<proteinExistence type="predicted"/>
<name>M5UJB2_9BACT</name>
<dbReference type="Proteomes" id="UP000011885">
    <property type="component" value="Unassembled WGS sequence"/>
</dbReference>
<protein>
    <submittedName>
        <fullName evidence="1">Uncharacterized protein</fullName>
    </submittedName>
</protein>
<dbReference type="EMBL" id="ANOH01000169">
    <property type="protein sequence ID" value="EMI56108.1"/>
    <property type="molecule type" value="Genomic_DNA"/>
</dbReference>
<reference evidence="1 2" key="1">
    <citation type="journal article" date="2013" name="Mar. Genomics">
        <title>Expression of sulfatases in Rhodopirellula baltica and the diversity of sulfatases in the genus Rhodopirellula.</title>
        <authorList>
            <person name="Wegner C.E."/>
            <person name="Richter-Heitmann T."/>
            <person name="Klindworth A."/>
            <person name="Klockow C."/>
            <person name="Richter M."/>
            <person name="Achstetter T."/>
            <person name="Glockner F.O."/>
            <person name="Harder J."/>
        </authorList>
    </citation>
    <scope>NUCLEOTIDE SEQUENCE [LARGE SCALE GENOMIC DNA]</scope>
    <source>
        <strain evidence="1 2">SM41</strain>
    </source>
</reference>